<reference evidence="2" key="1">
    <citation type="submission" date="2020-10" db="EMBL/GenBank/DDBJ databases">
        <authorList>
            <person name="Gilroy R."/>
        </authorList>
    </citation>
    <scope>NUCLEOTIDE SEQUENCE</scope>
    <source>
        <strain evidence="2">ChiGjej1B1-19959</strain>
    </source>
</reference>
<evidence type="ECO:0000313" key="2">
    <source>
        <dbReference type="EMBL" id="HIU35883.1"/>
    </source>
</evidence>
<dbReference type="AlphaFoldDB" id="A0A9D1IF86"/>
<keyword evidence="1" id="KW-1133">Transmembrane helix</keyword>
<evidence type="ECO:0000313" key="3">
    <source>
        <dbReference type="Proteomes" id="UP000824071"/>
    </source>
</evidence>
<feature type="transmembrane region" description="Helical" evidence="1">
    <location>
        <begin position="37"/>
        <end position="56"/>
    </location>
</feature>
<accession>A0A9D1IF86</accession>
<keyword evidence="1" id="KW-0472">Membrane</keyword>
<feature type="transmembrane region" description="Helical" evidence="1">
    <location>
        <begin position="6"/>
        <end position="25"/>
    </location>
</feature>
<organism evidence="2 3">
    <name type="scientific">Candidatus Fimenecus excrementigallinarum</name>
    <dbReference type="NCBI Taxonomy" id="2840816"/>
    <lineage>
        <taxon>Bacteria</taxon>
        <taxon>Bacillati</taxon>
        <taxon>Bacillota</taxon>
        <taxon>Clostridia</taxon>
        <taxon>Candidatus Fimenecus</taxon>
    </lineage>
</organism>
<keyword evidence="1" id="KW-0812">Transmembrane</keyword>
<proteinExistence type="predicted"/>
<dbReference type="EMBL" id="DVMW01000029">
    <property type="protein sequence ID" value="HIU35883.1"/>
    <property type="molecule type" value="Genomic_DNA"/>
</dbReference>
<reference evidence="2" key="2">
    <citation type="journal article" date="2021" name="PeerJ">
        <title>Extensive microbial diversity within the chicken gut microbiome revealed by metagenomics and culture.</title>
        <authorList>
            <person name="Gilroy R."/>
            <person name="Ravi A."/>
            <person name="Getino M."/>
            <person name="Pursley I."/>
            <person name="Horton D.L."/>
            <person name="Alikhan N.F."/>
            <person name="Baker D."/>
            <person name="Gharbi K."/>
            <person name="Hall N."/>
            <person name="Watson M."/>
            <person name="Adriaenssens E.M."/>
            <person name="Foster-Nyarko E."/>
            <person name="Jarju S."/>
            <person name="Secka A."/>
            <person name="Antonio M."/>
            <person name="Oren A."/>
            <person name="Chaudhuri R.R."/>
            <person name="La Ragione R."/>
            <person name="Hildebrand F."/>
            <person name="Pallen M.J."/>
        </authorList>
    </citation>
    <scope>NUCLEOTIDE SEQUENCE</scope>
    <source>
        <strain evidence="2">ChiGjej1B1-19959</strain>
    </source>
</reference>
<sequence length="102" mass="10914">MEVLDFIMEHALILVPVLNILGLIFKKTEKVPDKWIPLLLLGFGLAGAFLLLGFHADAAVQGVLVTGVSVYGDQLVKQFKKGAASPAQAAQTEPAEQKTADQ</sequence>
<evidence type="ECO:0000256" key="1">
    <source>
        <dbReference type="SAM" id="Phobius"/>
    </source>
</evidence>
<name>A0A9D1IF86_9FIRM</name>
<dbReference type="Proteomes" id="UP000824071">
    <property type="component" value="Unassembled WGS sequence"/>
</dbReference>
<comment type="caution">
    <text evidence="2">The sequence shown here is derived from an EMBL/GenBank/DDBJ whole genome shotgun (WGS) entry which is preliminary data.</text>
</comment>
<dbReference type="InterPro" id="IPR032111">
    <property type="entry name" value="Clostridium_phage_holin"/>
</dbReference>
<gene>
    <name evidence="2" type="ORF">IAC53_04650</name>
</gene>
<protein>
    <submittedName>
        <fullName evidence="2">Phage holin family protein</fullName>
    </submittedName>
</protein>
<dbReference type="Pfam" id="PF16079">
    <property type="entry name" value="Phage_holin_5_2"/>
    <property type="match status" value="1"/>
</dbReference>